<proteinExistence type="predicted"/>
<dbReference type="PANTHER" id="PTHR31917">
    <property type="entry name" value="AGENET DOMAIN-CONTAINING PROTEIN-RELATED"/>
    <property type="match status" value="1"/>
</dbReference>
<gene>
    <name evidence="2" type="ORF">D0Y65_027082</name>
</gene>
<evidence type="ECO:0000313" key="2">
    <source>
        <dbReference type="EMBL" id="RZB87264.1"/>
    </source>
</evidence>
<keyword evidence="3" id="KW-1185">Reference proteome</keyword>
<dbReference type="GO" id="GO:0003887">
    <property type="term" value="F:DNA-directed DNA polymerase activity"/>
    <property type="evidence" value="ECO:0007669"/>
    <property type="project" value="UniProtKB-EC"/>
</dbReference>
<dbReference type="Proteomes" id="UP000289340">
    <property type="component" value="Chromosome 10"/>
</dbReference>
<organism evidence="2 3">
    <name type="scientific">Glycine soja</name>
    <name type="common">Wild soybean</name>
    <dbReference type="NCBI Taxonomy" id="3848"/>
    <lineage>
        <taxon>Eukaryota</taxon>
        <taxon>Viridiplantae</taxon>
        <taxon>Streptophyta</taxon>
        <taxon>Embryophyta</taxon>
        <taxon>Tracheophyta</taxon>
        <taxon>Spermatophyta</taxon>
        <taxon>Magnoliopsida</taxon>
        <taxon>eudicotyledons</taxon>
        <taxon>Gunneridae</taxon>
        <taxon>Pentapetalae</taxon>
        <taxon>rosids</taxon>
        <taxon>fabids</taxon>
        <taxon>Fabales</taxon>
        <taxon>Fabaceae</taxon>
        <taxon>Papilionoideae</taxon>
        <taxon>50 kb inversion clade</taxon>
        <taxon>NPAAA clade</taxon>
        <taxon>indigoferoid/millettioid clade</taxon>
        <taxon>Phaseoleae</taxon>
        <taxon>Glycine</taxon>
        <taxon>Glycine subgen. Soja</taxon>
    </lineage>
</organism>
<dbReference type="CDD" id="cd20405">
    <property type="entry name" value="Tudor_Agenet_AtDUF_rpt1_3"/>
    <property type="match status" value="1"/>
</dbReference>
<evidence type="ECO:0000259" key="1">
    <source>
        <dbReference type="SMART" id="SM00743"/>
    </source>
</evidence>
<dbReference type="EMBL" id="QZWG01000010">
    <property type="protein sequence ID" value="RZB87264.1"/>
    <property type="molecule type" value="Genomic_DNA"/>
</dbReference>
<keyword evidence="2" id="KW-0548">Nucleotidyltransferase</keyword>
<comment type="caution">
    <text evidence="2">The sequence shown here is derived from an EMBL/GenBank/DDBJ whole genome shotgun (WGS) entry which is preliminary data.</text>
</comment>
<dbReference type="InterPro" id="IPR057670">
    <property type="entry name" value="SH3_retrovirus"/>
</dbReference>
<evidence type="ECO:0000313" key="3">
    <source>
        <dbReference type="Proteomes" id="UP000289340"/>
    </source>
</evidence>
<reference evidence="2 3" key="1">
    <citation type="submission" date="2018-09" db="EMBL/GenBank/DDBJ databases">
        <title>A high-quality reference genome of wild soybean provides a powerful tool to mine soybean genomes.</title>
        <authorList>
            <person name="Xie M."/>
            <person name="Chung C.Y.L."/>
            <person name="Li M.-W."/>
            <person name="Wong F.-L."/>
            <person name="Chan T.-F."/>
            <person name="Lam H.-M."/>
        </authorList>
    </citation>
    <scope>NUCLEOTIDE SEQUENCE [LARGE SCALE GENOMIC DNA]</scope>
    <source>
        <strain evidence="3">cv. W05</strain>
        <tissue evidence="2">Hypocotyl of etiolated seedlings</tissue>
    </source>
</reference>
<sequence>MDALEIYYNEVKGQLDINVKIIRYDRGDEYYGRYDETGQHPGLFAKLVQKRAFVCNTQFPLLNRVPSKVVPKTPFELWTNRIPSIRHLHVWGCQAEIRIYNPQEIKLDTRTISGYFIGYPEKLKGYMFYCSNHSMRIVKTGNVSYCYKINEEEQHNNEPMMHNELIMEEPQEVALKRSQRERRPAISNDYVDYQRVVKELVVSGSSRLNVTLMVTLNVTRIIMALVAHYDLELHQMDVKTAFLNGDLEENVCMDQPMGFSVEGKEHIVCKLKKSIYSLKVSGSKVIFLILYIGDILLATNDLGLLHETKKFLSRNFEVKDMGLGIVDSIARPLKMYCDNSATIFFLFLVAIFFHNHYCFRGSYMNGYNVTHVILGNGESKRVLLTPKVKSVETVKGNEIGVGAIVEVSSDSGAWFAATVVKVVRKDKFLVEYHGLLADDDSQLREEIDVLHIRPHPPDADVDGQFSLLDELDAFYNDGWWVGVISKALADFKIFVSMLDFTPCWKAGQVLEFVAS</sequence>
<dbReference type="InterPro" id="IPR014002">
    <property type="entry name" value="Agenet_dom_plant"/>
</dbReference>
<name>A0A445IML2_GLYSO</name>
<dbReference type="EC" id="2.7.7.7" evidence="2"/>
<dbReference type="Pfam" id="PF25597">
    <property type="entry name" value="SH3_retrovirus"/>
    <property type="match status" value="1"/>
</dbReference>
<dbReference type="Pfam" id="PF05641">
    <property type="entry name" value="Agenet"/>
    <property type="match status" value="1"/>
</dbReference>
<dbReference type="PANTHER" id="PTHR31917:SF147">
    <property type="entry name" value="AGENET DOMAIN-CONTAINING PROTEIN"/>
    <property type="match status" value="1"/>
</dbReference>
<dbReference type="InterPro" id="IPR008395">
    <property type="entry name" value="Agenet-like_dom"/>
</dbReference>
<dbReference type="Pfam" id="PF07727">
    <property type="entry name" value="RVT_2"/>
    <property type="match status" value="1"/>
</dbReference>
<feature type="domain" description="Agenet" evidence="1">
    <location>
        <begin position="397"/>
        <end position="460"/>
    </location>
</feature>
<dbReference type="AlphaFoldDB" id="A0A445IML2"/>
<dbReference type="SMART" id="SM00743">
    <property type="entry name" value="Agenet"/>
    <property type="match status" value="1"/>
</dbReference>
<keyword evidence="2" id="KW-0808">Transferase</keyword>
<accession>A0A445IML2</accession>
<dbReference type="InterPro" id="IPR013103">
    <property type="entry name" value="RVT_2"/>
</dbReference>
<protein>
    <submittedName>
        <fullName evidence="2">Retrovirus-related Pol polyprotein from transposon TNT 1-94</fullName>
        <ecNumber evidence="2">2.7.7.7</ecNumber>
    </submittedName>
</protein>